<protein>
    <submittedName>
        <fullName evidence="3">Uncharacterized protein</fullName>
    </submittedName>
</protein>
<keyword evidence="2" id="KW-0472">Membrane</keyword>
<dbReference type="Proteomes" id="UP000325577">
    <property type="component" value="Linkage Group LG14"/>
</dbReference>
<feature type="region of interest" description="Disordered" evidence="1">
    <location>
        <begin position="176"/>
        <end position="222"/>
    </location>
</feature>
<keyword evidence="4" id="KW-1185">Reference proteome</keyword>
<dbReference type="OrthoDB" id="785439at2759"/>
<feature type="transmembrane region" description="Helical" evidence="2">
    <location>
        <begin position="286"/>
        <end position="304"/>
    </location>
</feature>
<dbReference type="PANTHER" id="PTHR35719">
    <property type="entry name" value="OS01G0680600 PROTEIN"/>
    <property type="match status" value="1"/>
</dbReference>
<reference evidence="3 4" key="1">
    <citation type="submission" date="2019-09" db="EMBL/GenBank/DDBJ databases">
        <title>A chromosome-level genome assembly of the Chinese tupelo Nyssa sinensis.</title>
        <authorList>
            <person name="Yang X."/>
            <person name="Kang M."/>
            <person name="Yang Y."/>
            <person name="Xiong H."/>
            <person name="Wang M."/>
            <person name="Zhang Z."/>
            <person name="Wang Z."/>
            <person name="Wu H."/>
            <person name="Ma T."/>
            <person name="Liu J."/>
            <person name="Xi Z."/>
        </authorList>
    </citation>
    <scope>NUCLEOTIDE SEQUENCE [LARGE SCALE GENOMIC DNA]</scope>
    <source>
        <strain evidence="3">J267</strain>
        <tissue evidence="3">Leaf</tissue>
    </source>
</reference>
<keyword evidence="2" id="KW-1133">Transmembrane helix</keyword>
<dbReference type="PANTHER" id="PTHR35719:SF5">
    <property type="entry name" value="T6K12.7 PROTEIN"/>
    <property type="match status" value="1"/>
</dbReference>
<accession>A0A5J5BCM0</accession>
<feature type="region of interest" description="Disordered" evidence="1">
    <location>
        <begin position="258"/>
        <end position="279"/>
    </location>
</feature>
<feature type="compositionally biased region" description="Basic residues" evidence="1">
    <location>
        <begin position="270"/>
        <end position="279"/>
    </location>
</feature>
<proteinExistence type="predicted"/>
<evidence type="ECO:0000256" key="1">
    <source>
        <dbReference type="SAM" id="MobiDB-lite"/>
    </source>
</evidence>
<feature type="region of interest" description="Disordered" evidence="1">
    <location>
        <begin position="24"/>
        <end position="62"/>
    </location>
</feature>
<feature type="compositionally biased region" description="Basic and acidic residues" evidence="1">
    <location>
        <begin position="202"/>
        <end position="214"/>
    </location>
</feature>
<organism evidence="3 4">
    <name type="scientific">Nyssa sinensis</name>
    <dbReference type="NCBI Taxonomy" id="561372"/>
    <lineage>
        <taxon>Eukaryota</taxon>
        <taxon>Viridiplantae</taxon>
        <taxon>Streptophyta</taxon>
        <taxon>Embryophyta</taxon>
        <taxon>Tracheophyta</taxon>
        <taxon>Spermatophyta</taxon>
        <taxon>Magnoliopsida</taxon>
        <taxon>eudicotyledons</taxon>
        <taxon>Gunneridae</taxon>
        <taxon>Pentapetalae</taxon>
        <taxon>asterids</taxon>
        <taxon>Cornales</taxon>
        <taxon>Nyssaceae</taxon>
        <taxon>Nyssa</taxon>
    </lineage>
</organism>
<evidence type="ECO:0000256" key="2">
    <source>
        <dbReference type="SAM" id="Phobius"/>
    </source>
</evidence>
<gene>
    <name evidence="3" type="ORF">F0562_025653</name>
</gene>
<dbReference type="EMBL" id="CM018037">
    <property type="protein sequence ID" value="KAA8538961.1"/>
    <property type="molecule type" value="Genomic_DNA"/>
</dbReference>
<keyword evidence="2" id="KW-0812">Transmembrane</keyword>
<name>A0A5J5BCM0_9ASTE</name>
<dbReference type="AlphaFoldDB" id="A0A5J5BCM0"/>
<feature type="transmembrane region" description="Helical" evidence="2">
    <location>
        <begin position="126"/>
        <end position="147"/>
    </location>
</feature>
<evidence type="ECO:0000313" key="4">
    <source>
        <dbReference type="Proteomes" id="UP000325577"/>
    </source>
</evidence>
<evidence type="ECO:0000313" key="3">
    <source>
        <dbReference type="EMBL" id="KAA8538961.1"/>
    </source>
</evidence>
<feature type="compositionally biased region" description="Basic residues" evidence="1">
    <location>
        <begin position="184"/>
        <end position="193"/>
    </location>
</feature>
<sequence>MGTTHLLRFPISVIAPAQSLPLLVTNPSNPPTQNPRFPNTKRCRSAGYGGRGGRPRRDSNAEKTIRTERFRFNLEDGFLSDDEDDEEFGFRSGAKQRVWWSDDSLDMDDDDGGQFGVLEDSVGFAWIFKVFSAFGWMLPAVIISLLLGTGPSAFFMALVLPFAQSALSLAADTLWGRSSNGPKPKPRTKKKPFARTATDIGMSKEKEENTENGKGRGSHQSWAAANDVSVKKGYRSMPSFGGWDDLDIKGVTGKVPKRSTALKVNEPRQQKKGKLSKKARRRDTPLLLRLLIAVFPILGSWMRLL</sequence>